<accession>A0AAV3U5K0</accession>
<dbReference type="AlphaFoldDB" id="A0AAV3U5K0"/>
<dbReference type="Gene3D" id="1.10.390.10">
    <property type="entry name" value="Neutral Protease Domain 2"/>
    <property type="match status" value="1"/>
</dbReference>
<evidence type="ECO:0008006" key="4">
    <source>
        <dbReference type="Google" id="ProtNLM"/>
    </source>
</evidence>
<feature type="signal peptide" evidence="1">
    <location>
        <begin position="1"/>
        <end position="40"/>
    </location>
</feature>
<protein>
    <recommendedName>
        <fullName evidence="4">Peptidase M61 catalytic domain-containing protein</fullName>
    </recommendedName>
</protein>
<comment type="caution">
    <text evidence="2">The sequence shown here is derived from an EMBL/GenBank/DDBJ whole genome shotgun (WGS) entry which is preliminary data.</text>
</comment>
<evidence type="ECO:0000256" key="1">
    <source>
        <dbReference type="SAM" id="SignalP"/>
    </source>
</evidence>
<dbReference type="EMBL" id="BAABLX010000028">
    <property type="protein sequence ID" value="GAA4949434.1"/>
    <property type="molecule type" value="Genomic_DNA"/>
</dbReference>
<evidence type="ECO:0000313" key="3">
    <source>
        <dbReference type="Proteomes" id="UP001409585"/>
    </source>
</evidence>
<gene>
    <name evidence="2" type="ORF">GCM10025791_32060</name>
</gene>
<keyword evidence="3" id="KW-1185">Reference proteome</keyword>
<organism evidence="2 3">
    <name type="scientific">Halioxenophilus aromaticivorans</name>
    <dbReference type="NCBI Taxonomy" id="1306992"/>
    <lineage>
        <taxon>Bacteria</taxon>
        <taxon>Pseudomonadati</taxon>
        <taxon>Pseudomonadota</taxon>
        <taxon>Gammaproteobacteria</taxon>
        <taxon>Alteromonadales</taxon>
        <taxon>Alteromonadaceae</taxon>
        <taxon>Halioxenophilus</taxon>
    </lineage>
</organism>
<sequence length="280" mass="31850">MIRLACYLTLAITGTTPRAINKASACLLLAMALSITNAQAELIWHWQDPFSPQEKTRLKHWVSKTAAAVEQTVAPYPFDVHVYFHRMAGKGEPVPWANTRRRPNQAIHFHVDPSYSLQQFLKDWTAPHELSHLLIPYVGQDYSWFAEGFASYLQYRVMHTLGVLTPEQVSQKTHAKISQAQDNYIYHKIPFHYAAQILRESKQYPVYYWGGAAFFQSLDARLQREQSSLVAVLKDYLACCRLQAKNLSNLVATLDRLAPAQVFAPALQAATTEAGFPLWE</sequence>
<keyword evidence="1" id="KW-0732">Signal</keyword>
<dbReference type="Proteomes" id="UP001409585">
    <property type="component" value="Unassembled WGS sequence"/>
</dbReference>
<feature type="chain" id="PRO_5043528463" description="Peptidase M61 catalytic domain-containing protein" evidence="1">
    <location>
        <begin position="41"/>
        <end position="280"/>
    </location>
</feature>
<evidence type="ECO:0000313" key="2">
    <source>
        <dbReference type="EMBL" id="GAA4949434.1"/>
    </source>
</evidence>
<dbReference type="InterPro" id="IPR027268">
    <property type="entry name" value="Peptidase_M4/M1_CTD_sf"/>
</dbReference>
<proteinExistence type="predicted"/>
<name>A0AAV3U5K0_9ALTE</name>
<dbReference type="SUPFAM" id="SSF55486">
    <property type="entry name" value="Metalloproteases ('zincins'), catalytic domain"/>
    <property type="match status" value="1"/>
</dbReference>
<reference evidence="3" key="1">
    <citation type="journal article" date="2019" name="Int. J. Syst. Evol. Microbiol.">
        <title>The Global Catalogue of Microorganisms (GCM) 10K type strain sequencing project: providing services to taxonomists for standard genome sequencing and annotation.</title>
        <authorList>
            <consortium name="The Broad Institute Genomics Platform"/>
            <consortium name="The Broad Institute Genome Sequencing Center for Infectious Disease"/>
            <person name="Wu L."/>
            <person name="Ma J."/>
        </authorList>
    </citation>
    <scope>NUCLEOTIDE SEQUENCE [LARGE SCALE GENOMIC DNA]</scope>
    <source>
        <strain evidence="3">JCM 19134</strain>
    </source>
</reference>